<evidence type="ECO:0000256" key="1">
    <source>
        <dbReference type="SAM" id="MobiDB-lite"/>
    </source>
</evidence>
<evidence type="ECO:0000313" key="4">
    <source>
        <dbReference type="Proteomes" id="UP000077202"/>
    </source>
</evidence>
<feature type="compositionally biased region" description="Acidic residues" evidence="1">
    <location>
        <begin position="1645"/>
        <end position="1669"/>
    </location>
</feature>
<dbReference type="Proteomes" id="UP000077202">
    <property type="component" value="Unassembled WGS sequence"/>
</dbReference>
<evidence type="ECO:0000313" key="3">
    <source>
        <dbReference type="EMBL" id="OAE23428.1"/>
    </source>
</evidence>
<feature type="compositionally biased region" description="Basic and acidic residues" evidence="1">
    <location>
        <begin position="165"/>
        <end position="175"/>
    </location>
</feature>
<evidence type="ECO:0000259" key="2">
    <source>
        <dbReference type="PROSITE" id="PS51644"/>
    </source>
</evidence>
<feature type="region of interest" description="Disordered" evidence="1">
    <location>
        <begin position="1519"/>
        <end position="1567"/>
    </location>
</feature>
<dbReference type="InterPro" id="IPR025605">
    <property type="entry name" value="OST-HTH/LOTUS_dom"/>
</dbReference>
<feature type="compositionally biased region" description="Basic and acidic residues" evidence="1">
    <location>
        <begin position="1557"/>
        <end position="1567"/>
    </location>
</feature>
<feature type="compositionally biased region" description="Basic and acidic residues" evidence="1">
    <location>
        <begin position="558"/>
        <end position="570"/>
    </location>
</feature>
<reference evidence="3" key="1">
    <citation type="submission" date="2016-03" db="EMBL/GenBank/DDBJ databases">
        <title>Mechanisms controlling the formation of the plant cell surface in tip-growing cells are functionally conserved among land plants.</title>
        <authorList>
            <person name="Honkanen S."/>
            <person name="Jones V.A."/>
            <person name="Morieri G."/>
            <person name="Champion C."/>
            <person name="Hetherington A.J."/>
            <person name="Kelly S."/>
            <person name="Saint-Marcoux D."/>
            <person name="Proust H."/>
            <person name="Prescott H."/>
            <person name="Dolan L."/>
        </authorList>
    </citation>
    <scope>NUCLEOTIDE SEQUENCE [LARGE SCALE GENOMIC DNA]</scope>
    <source>
        <tissue evidence="3">Whole gametophyte</tissue>
    </source>
</reference>
<feature type="region of interest" description="Disordered" evidence="1">
    <location>
        <begin position="1"/>
        <end position="39"/>
    </location>
</feature>
<sequence>MTEEAPSIHPSIHPSTSAQVAELRSSERSIAEPASVRPYVRQAEPRVFASDAAAAAAGAAGVDGLDEADDDGPGVCSGFEEEHGLTDCDRRGRGADAQLRGCHNSLLSRACCRGQLETDFGTIDQPSRRSQARSTALHRVTASELWLMSRWDSWIGSVTEAYRVEKGRAESEERCGLPSDRSLTGEHKMIETGKGGTGLNPRSKEMTKKSVVSAADTDRDDRSVRSAPKSERSVSIAPTAKVDDDEKGSIVDSYASLRIASGPRVKIADPDDDDEEEEVDEDGAFGSGDEGLEEYSDDSGFEQGDEDEDEDELDYESDGGFEDVDGGFSGYAKIAVDGVEFDHGKTIERKFSPYARISAPDTTEAEHRKYIDRDFSPYARISVAGNDNDKDDGSYARVSVAGSEIDRDAGYARVSVHGSEADFNYGDTNARVSVHGSEGKEMDRESFSGFARISVAGSEPDQNYADRLARVSIAGSDHGRDTDRELPAYAKVSVAGSDHGRETERYARVSVAGSEYEQGRDAEKAFSSYARISVAGSEAGYRKESERKSTKYSLKSAARSERDHAEERENEFTTYARVSVGEAYMDMPSPSGSGLKIKKYENELYSDNEKELSVSGLVVQDEDDHDEDEDYDAFLELSAETRAKLQYQVRVVLVSPLFEGKDRKLSAFSGVYKKKFGRDLEETGFSSAARLCRAMPHVVQRSRLEKEGELILVDSAKNRRAVAGIRSGLRRIVHDVLKESSEKMSFEQLEERCSELLGAPLVDILTEHGYDTPTVECLVKDMPDIVACEKDGPKRGASLCAGAEDPALSDGLLIKSSPSMRNIIYTPDKKQSTDLENLPQATSELTNAPIVIEPQLELTPDKLKLSKKQKVGSNLTMRGLKNEIRRYDVTPGPAHSLEDEILQARLRIRILLAFHNSGHGVEVSHLCELYEATFKASIDLQLLGFSSVLELARSWHDIFLFQEPRPDWVFLVPLEANKRILNTVRTGLRSAVYHVLSKVYPDGLEPSDFVHRLQESQDGKLWEVLQNNGYSCSEPGKLERFLISKFQLADFEEIRLLLDDMMDFVRLGSNEDGSLVIKLISEKYPLLDLVDCKMEETDLGSFDELFVNLMMLAVDEEDGGADDGSDNGSKQGDAESLIVDQVPITVGLVRARVECFENGGLRDAHTPTPDNLRFKHEIRLILASPEYIEKGVAWSELNKIYKDRAGQELGSRTKVKKLLRDMPDIVCKESLTERYARLSKTPKNMRILSATRAGLRQVLFWALLKNPGGVWANLLEGWFADFAGMSLAATLLSHGYEASKCKPLFPVSSLLRDMSDLLEKRFPHCEVYAWAGEVQDPVHQDATLLGIPELMIQYDPLRGDTQSVPDRVAALYKEFVEKAALKEDKSSEEDHQSDSESDEGSTNDIAEKPVTDAEKHGAFNEPAVPHLVDLEIKRSSSETMEEVPAQDTIVIQPEMEETVLKIDIPEEIAEKAAVVEEQAQCETRAETVVTDVTAGESFVEVEGDMISLNFRDERIEESEKLTDADTAVCEDRVKTEDEEYNGDIEGNGESESEDNEEDKRVYISENRDEWEADHERVYVLGGSSEELRRGDDERVYVPGSSSEGLRVRKEEDDKENDDSVAEAYAQLRVHGKGPAVNLDEWQFTDSDEDYGMDEDDDYEDDEVEEEDEGSGGSDVQPKVDQKQPRVTVAYDNDSNSKDSKKAWVLPSKGIHVKGICILPAAARAEESMDYAEQRSFFAVVHENPQRGFHERMFHPSQSVELNLAEDDQQTQKSLSTMSLTSFVRKEWLVFGIPPMLSGMLELRLETRLSVGLWSHCKNHIKSYAPGSKNAGHGKVLIDWILNYLHHQFAERPKKDTHFSFNPVTSIKRPKLSRM</sequence>
<dbReference type="InterPro" id="IPR041966">
    <property type="entry name" value="LOTUS-like"/>
</dbReference>
<organism evidence="3 4">
    <name type="scientific">Marchantia polymorpha subsp. ruderalis</name>
    <dbReference type="NCBI Taxonomy" id="1480154"/>
    <lineage>
        <taxon>Eukaryota</taxon>
        <taxon>Viridiplantae</taxon>
        <taxon>Streptophyta</taxon>
        <taxon>Embryophyta</taxon>
        <taxon>Marchantiophyta</taxon>
        <taxon>Marchantiopsida</taxon>
        <taxon>Marchantiidae</taxon>
        <taxon>Marchantiales</taxon>
        <taxon>Marchantiaceae</taxon>
        <taxon>Marchantia</taxon>
    </lineage>
</organism>
<dbReference type="Gene3D" id="3.30.420.610">
    <property type="entry name" value="LOTUS domain-like"/>
    <property type="match status" value="2"/>
</dbReference>
<protein>
    <recommendedName>
        <fullName evidence="2">HTH OST-type domain-containing protein</fullName>
    </recommendedName>
</protein>
<feature type="compositionally biased region" description="Basic and acidic residues" evidence="1">
    <location>
        <begin position="1382"/>
        <end position="1394"/>
    </location>
</feature>
<feature type="compositionally biased region" description="Basic and acidic residues" evidence="1">
    <location>
        <begin position="1585"/>
        <end position="1595"/>
    </location>
</feature>
<feature type="region of interest" description="Disordered" evidence="1">
    <location>
        <begin position="262"/>
        <end position="322"/>
    </location>
</feature>
<gene>
    <name evidence="3" type="ORF">AXG93_961s1250</name>
</gene>
<feature type="region of interest" description="Disordered" evidence="1">
    <location>
        <begin position="1580"/>
        <end position="1619"/>
    </location>
</feature>
<feature type="compositionally biased region" description="Basic and acidic residues" evidence="1">
    <location>
        <begin position="216"/>
        <end position="232"/>
    </location>
</feature>
<feature type="region of interest" description="Disordered" evidence="1">
    <location>
        <begin position="1382"/>
        <end position="1405"/>
    </location>
</feature>
<feature type="compositionally biased region" description="Acidic residues" evidence="1">
    <location>
        <begin position="290"/>
        <end position="322"/>
    </location>
</feature>
<keyword evidence="4" id="KW-1185">Reference proteome</keyword>
<accession>A0A176VRC5</accession>
<name>A0A176VRC5_MARPO</name>
<feature type="compositionally biased region" description="Basic and acidic residues" evidence="1">
    <location>
        <begin position="540"/>
        <end position="549"/>
    </location>
</feature>
<feature type="compositionally biased region" description="Basic and acidic residues" evidence="1">
    <location>
        <begin position="1519"/>
        <end position="1535"/>
    </location>
</feature>
<dbReference type="PROSITE" id="PS51644">
    <property type="entry name" value="HTH_OST"/>
    <property type="match status" value="1"/>
</dbReference>
<feature type="compositionally biased region" description="Acidic residues" evidence="1">
    <location>
        <begin position="270"/>
        <end position="283"/>
    </location>
</feature>
<feature type="region of interest" description="Disordered" evidence="1">
    <location>
        <begin position="537"/>
        <end position="570"/>
    </location>
</feature>
<dbReference type="EMBL" id="LVLJ01002841">
    <property type="protein sequence ID" value="OAE23428.1"/>
    <property type="molecule type" value="Genomic_DNA"/>
</dbReference>
<comment type="caution">
    <text evidence="3">The sequence shown here is derived from an EMBL/GenBank/DDBJ whole genome shotgun (WGS) entry which is preliminary data.</text>
</comment>
<feature type="region of interest" description="Disordered" evidence="1">
    <location>
        <begin position="165"/>
        <end position="248"/>
    </location>
</feature>
<feature type="domain" description="HTH OST-type" evidence="2">
    <location>
        <begin position="900"/>
        <end position="975"/>
    </location>
</feature>
<feature type="region of interest" description="Disordered" evidence="1">
    <location>
        <begin position="1638"/>
        <end position="1700"/>
    </location>
</feature>
<feature type="compositionally biased region" description="Acidic residues" evidence="1">
    <location>
        <begin position="1536"/>
        <end position="1556"/>
    </location>
</feature>
<proteinExistence type="predicted"/>
<dbReference type="Pfam" id="PF12872">
    <property type="entry name" value="OST-HTH"/>
    <property type="match status" value="2"/>
</dbReference>